<comment type="function">
    <text evidence="8">Adapter protein, which negatively regulates T-cell receptor (TCR) signaling. Inhibits T-cell antigen-receptor induced activation of nuclear factor of activated T-cells. Involved in the negative regulation of positive selection and mitosis of T-cells. May act by linking signaling proteins such as ZAP70 with CBL, leading to a CBL dependent degradation of signaling proteins.</text>
</comment>
<evidence type="ECO:0000256" key="11">
    <source>
        <dbReference type="PROSITE-ProRule" id="PRU00191"/>
    </source>
</evidence>
<evidence type="ECO:0000256" key="12">
    <source>
        <dbReference type="PROSITE-ProRule" id="PRU00192"/>
    </source>
</evidence>
<reference evidence="16" key="3">
    <citation type="submission" date="2022-01" db="EMBL/GenBank/DDBJ databases">
        <authorList>
            <person name="Rubenstein D.R."/>
        </authorList>
    </citation>
    <scope>NUCLEOTIDE SEQUENCE</scope>
    <source>
        <strain evidence="16">SS15</strain>
        <tissue evidence="16">Liver</tissue>
    </source>
</reference>
<protein>
    <recommendedName>
        <fullName evidence="9">Src-like-adapter</fullName>
    </recommendedName>
    <alternativeName>
        <fullName evidence="10">Src-like-adapter protein 1</fullName>
    </alternativeName>
</protein>
<keyword evidence="7 11" id="KW-0727">SH2 domain</keyword>
<dbReference type="AlphaFoldDB" id="A0A835NL42"/>
<proteinExistence type="predicted"/>
<evidence type="ECO:0000256" key="2">
    <source>
        <dbReference type="ARBA" id="ARBA00004496"/>
    </source>
</evidence>
<dbReference type="SUPFAM" id="SSF50044">
    <property type="entry name" value="SH3-domain"/>
    <property type="match status" value="1"/>
</dbReference>
<keyword evidence="6" id="KW-0967">Endosome</keyword>
<evidence type="ECO:0000256" key="6">
    <source>
        <dbReference type="ARBA" id="ARBA00022753"/>
    </source>
</evidence>
<dbReference type="OrthoDB" id="9924021at2759"/>
<dbReference type="SMART" id="SM00326">
    <property type="entry name" value="SH3"/>
    <property type="match status" value="1"/>
</dbReference>
<feature type="domain" description="SH3" evidence="14">
    <location>
        <begin position="338"/>
        <end position="398"/>
    </location>
</feature>
<dbReference type="InterPro" id="IPR001452">
    <property type="entry name" value="SH3_domain"/>
</dbReference>
<dbReference type="InterPro" id="IPR035052">
    <property type="entry name" value="SLAP_SH2"/>
</dbReference>
<dbReference type="Proteomes" id="UP000618051">
    <property type="component" value="Unassembled WGS sequence"/>
</dbReference>
<reference evidence="16 17" key="2">
    <citation type="journal article" date="2021" name="J. Hered.">
        <title>Feather Gene Expression Elucidates the Developmental Basis of Plumage Iridescence in African Starlings.</title>
        <authorList>
            <person name="Rubenstein D.R."/>
            <person name="Corvelo A."/>
            <person name="MacManes M.D."/>
            <person name="Maia R."/>
            <person name="Narzisi G."/>
            <person name="Rousaki A."/>
            <person name="Vandenabeele P."/>
            <person name="Shawkey M.D."/>
            <person name="Solomon J."/>
        </authorList>
    </citation>
    <scope>NUCLEOTIDE SEQUENCE [LARGE SCALE GENOMIC DNA]</scope>
    <source>
        <strain evidence="16">SS15</strain>
    </source>
</reference>
<name>A0A835NL42_9PASS</name>
<dbReference type="PRINTS" id="PR00401">
    <property type="entry name" value="SH2DOMAIN"/>
</dbReference>
<keyword evidence="4" id="KW-0963">Cytoplasm</keyword>
<evidence type="ECO:0000256" key="3">
    <source>
        <dbReference type="ARBA" id="ARBA00022443"/>
    </source>
</evidence>
<dbReference type="SUPFAM" id="SSF55550">
    <property type="entry name" value="SH2 domain"/>
    <property type="match status" value="1"/>
</dbReference>
<dbReference type="GO" id="GO:0005768">
    <property type="term" value="C:endosome"/>
    <property type="evidence" value="ECO:0007669"/>
    <property type="project" value="UniProtKB-SubCell"/>
</dbReference>
<evidence type="ECO:0000256" key="10">
    <source>
        <dbReference type="ARBA" id="ARBA00079566"/>
    </source>
</evidence>
<dbReference type="InterPro" id="IPR036860">
    <property type="entry name" value="SH2_dom_sf"/>
</dbReference>
<evidence type="ECO:0000256" key="7">
    <source>
        <dbReference type="ARBA" id="ARBA00022999"/>
    </source>
</evidence>
<evidence type="ECO:0000256" key="4">
    <source>
        <dbReference type="ARBA" id="ARBA00022490"/>
    </source>
</evidence>
<organism evidence="15">
    <name type="scientific">Lamprotornis superbus</name>
    <dbReference type="NCBI Taxonomy" id="245042"/>
    <lineage>
        <taxon>Eukaryota</taxon>
        <taxon>Metazoa</taxon>
        <taxon>Chordata</taxon>
        <taxon>Craniata</taxon>
        <taxon>Vertebrata</taxon>
        <taxon>Euteleostomi</taxon>
        <taxon>Archelosauria</taxon>
        <taxon>Archosauria</taxon>
        <taxon>Dinosauria</taxon>
        <taxon>Saurischia</taxon>
        <taxon>Theropoda</taxon>
        <taxon>Coelurosauria</taxon>
        <taxon>Aves</taxon>
        <taxon>Neognathae</taxon>
        <taxon>Neoaves</taxon>
        <taxon>Telluraves</taxon>
        <taxon>Australaves</taxon>
        <taxon>Passeriformes</taxon>
        <taxon>Sturnidae</taxon>
        <taxon>Lamprotornis</taxon>
    </lineage>
</organism>
<dbReference type="EMBL" id="JADDUC010000154">
    <property type="protein sequence ID" value="KAG0116980.1"/>
    <property type="molecule type" value="Genomic_DNA"/>
</dbReference>
<dbReference type="Gene3D" id="2.30.30.40">
    <property type="entry name" value="SH3 Domains"/>
    <property type="match status" value="1"/>
</dbReference>
<evidence type="ECO:0000313" key="15">
    <source>
        <dbReference type="EMBL" id="KAG0116980.1"/>
    </source>
</evidence>
<accession>A0A835NL42</accession>
<dbReference type="Gene3D" id="3.30.505.10">
    <property type="entry name" value="SH2 domain"/>
    <property type="match status" value="1"/>
</dbReference>
<dbReference type="Pfam" id="PF00017">
    <property type="entry name" value="SH2"/>
    <property type="match status" value="1"/>
</dbReference>
<reference evidence="15" key="1">
    <citation type="submission" date="2020-10" db="EMBL/GenBank/DDBJ databases">
        <title>Feather gene expression reveals the developmental basis of iridescence in African starlings.</title>
        <authorList>
            <person name="Rubenstein D.R."/>
        </authorList>
    </citation>
    <scope>NUCLEOTIDE SEQUENCE</scope>
    <source>
        <strain evidence="15">SS15</strain>
        <tissue evidence="15">Liver</tissue>
    </source>
</reference>
<dbReference type="InterPro" id="IPR043539">
    <property type="entry name" value="Grb2-like"/>
</dbReference>
<comment type="subcellular location">
    <subcellularLocation>
        <location evidence="2">Cytoplasm</location>
    </subcellularLocation>
    <subcellularLocation>
        <location evidence="1">Endosome</location>
    </subcellularLocation>
</comment>
<keyword evidence="3 12" id="KW-0728">SH3 domain</keyword>
<dbReference type="InterPro" id="IPR036028">
    <property type="entry name" value="SH3-like_dom_sf"/>
</dbReference>
<dbReference type="PROSITE" id="PS50001">
    <property type="entry name" value="SH2"/>
    <property type="match status" value="1"/>
</dbReference>
<comment type="caution">
    <text evidence="15">The sequence shown here is derived from an EMBL/GenBank/DDBJ whole genome shotgun (WGS) entry which is preliminary data.</text>
</comment>
<dbReference type="PANTHER" id="PTHR46037">
    <property type="entry name" value="PROTEIN ENHANCER OF SEVENLESS 2B"/>
    <property type="match status" value="1"/>
</dbReference>
<evidence type="ECO:0000256" key="1">
    <source>
        <dbReference type="ARBA" id="ARBA00004177"/>
    </source>
</evidence>
<evidence type="ECO:0000313" key="17">
    <source>
        <dbReference type="Proteomes" id="UP000618051"/>
    </source>
</evidence>
<evidence type="ECO:0000259" key="13">
    <source>
        <dbReference type="PROSITE" id="PS50001"/>
    </source>
</evidence>
<evidence type="ECO:0000259" key="14">
    <source>
        <dbReference type="PROSITE" id="PS50002"/>
    </source>
</evidence>
<dbReference type="CDD" id="cd12010">
    <property type="entry name" value="SH3_SLAP"/>
    <property type="match status" value="1"/>
</dbReference>
<gene>
    <name evidence="16" type="ORF">IHE44_0001277</name>
    <name evidence="15" type="ORF">IHE44_003342</name>
</gene>
<evidence type="ECO:0000256" key="8">
    <source>
        <dbReference type="ARBA" id="ARBA00055942"/>
    </source>
</evidence>
<dbReference type="FunFam" id="2.30.30.40:FF:000134">
    <property type="entry name" value="src-like-adapter isoform X1"/>
    <property type="match status" value="1"/>
</dbReference>
<feature type="domain" description="SH2" evidence="13">
    <location>
        <begin position="400"/>
        <end position="491"/>
    </location>
</feature>
<dbReference type="SMART" id="SM00252">
    <property type="entry name" value="SH2"/>
    <property type="match status" value="1"/>
</dbReference>
<dbReference type="FunFam" id="3.30.505.10:FF:000039">
    <property type="entry name" value="src-like-adapter isoform X1"/>
    <property type="match status" value="1"/>
</dbReference>
<evidence type="ECO:0000313" key="16">
    <source>
        <dbReference type="EMBL" id="KAI1243644.1"/>
    </source>
</evidence>
<dbReference type="InterPro" id="IPR000980">
    <property type="entry name" value="SH2"/>
</dbReference>
<sequence>MTPYFMASVNSLANAVVKCVSKDEVIEMWTCGCLRLHSPPQLASSYPGQENPPFLCTVGTVVLIFCHLPKATQEEKYLTNLRLKAVAEITEKNPTMFLHHSPHSAAAAQLQSTDRAGLKPLQETSEPQPAVIMKCEVNLRKSGSRIGPSSPQQKHSKLLLTAEEGLEGGVSSSWKKHERFKRGRVFASYCKGAGNPYTQEAAEPEELLAMAPDVMLMGGPSRGQAAKEDKCGKIWTHNKGEEEDRGSSIDIFDIDPVESRFSYTVEIQTPGNVAAHNGEKLMNHYYGKRQPCRDNVPLTSDSQSACVRTLTELASTMGNAVKTPRASEETNAPSQTGQESDFLAVLHDYPSADISQPIFHVGEKLRVLSDEGGWWRVHSLTTGRENYIPGKYVAKVYHGWLFEGLGREKAEELLQLPNTKVGSFMIRESETRKGLYSLSVRHRQVKHYRIFRLPNNWYYISPRQTFQCLEDLVNHYSEVADGLCCVLTTPCLTQCTNNNTVVDPVPPVVMRNKNFNWRNIHRLEVTEDTKSTLAAMDDSCLSYGLRESIASYLSLTEDDNTSYASARKKKSQSLIYTGNKREKKFKSRTLKVAFNSLAGNGLQGHKIVTKLRTGLIHQEKQLLLIPEMGVQAYPNIKWKTCCANSAKHPALQCQCQKEGRNSMVLSCITNTETTLTFAEEVYCFIEGFFFRKVCVHLLFKVKLKVLNDFGVFKQRQDTTLQEIVIHKKIKSSSNAIKINLLSHRDAKDNLCFLKQGNSEEQLGTELRCHYFQGNILFNWALSFLNQEFYPTVYCSKATLLAEIILSKYHFCWVHKPPLVIKPHFRAY</sequence>
<dbReference type="InterPro" id="IPR035596">
    <property type="entry name" value="SLAP_SH3"/>
</dbReference>
<dbReference type="EMBL" id="JADDUC020000001">
    <property type="protein sequence ID" value="KAI1243644.1"/>
    <property type="molecule type" value="Genomic_DNA"/>
</dbReference>
<evidence type="ECO:0000256" key="9">
    <source>
        <dbReference type="ARBA" id="ARBA00074979"/>
    </source>
</evidence>
<dbReference type="PROSITE" id="PS50002">
    <property type="entry name" value="SH3"/>
    <property type="match status" value="1"/>
</dbReference>
<evidence type="ECO:0000256" key="5">
    <source>
        <dbReference type="ARBA" id="ARBA00022553"/>
    </source>
</evidence>
<dbReference type="CDD" id="cd10344">
    <property type="entry name" value="SH2_SLAP"/>
    <property type="match status" value="1"/>
</dbReference>
<keyword evidence="17" id="KW-1185">Reference proteome</keyword>
<keyword evidence="5" id="KW-0597">Phosphoprotein</keyword>